<dbReference type="InterPro" id="IPR050190">
    <property type="entry name" value="UPF0213_domain"/>
</dbReference>
<dbReference type="Proteomes" id="UP000603545">
    <property type="component" value="Unassembled WGS sequence"/>
</dbReference>
<dbReference type="CDD" id="cd10449">
    <property type="entry name" value="GIY-YIG_SLX1_like"/>
    <property type="match status" value="1"/>
</dbReference>
<dbReference type="EMBL" id="JACNLL010000049">
    <property type="protein sequence ID" value="MBC8199388.1"/>
    <property type="molecule type" value="Genomic_DNA"/>
</dbReference>
<evidence type="ECO:0000256" key="1">
    <source>
        <dbReference type="ARBA" id="ARBA00007435"/>
    </source>
</evidence>
<dbReference type="Gene3D" id="3.40.1440.10">
    <property type="entry name" value="GIY-YIG endonuclease"/>
    <property type="match status" value="1"/>
</dbReference>
<dbReference type="AlphaFoldDB" id="A0A8J6N4W7"/>
<proteinExistence type="inferred from homology"/>
<reference evidence="3 4" key="1">
    <citation type="submission" date="2020-08" db="EMBL/GenBank/DDBJ databases">
        <title>Bridging the membrane lipid divide: bacteria of the FCB group superphylum have the potential to synthesize archaeal ether lipids.</title>
        <authorList>
            <person name="Villanueva L."/>
            <person name="Von Meijenfeldt F.A.B."/>
            <person name="Westbye A.B."/>
            <person name="Yadav S."/>
            <person name="Hopmans E.C."/>
            <person name="Dutilh B.E."/>
            <person name="Sinninghe Damste J.S."/>
        </authorList>
    </citation>
    <scope>NUCLEOTIDE SEQUENCE [LARGE SCALE GENOMIC DNA]</scope>
    <source>
        <strain evidence="3">NIOZ-UU82</strain>
    </source>
</reference>
<dbReference type="PANTHER" id="PTHR34477:SF1">
    <property type="entry name" value="UPF0213 PROTEIN YHBQ"/>
    <property type="match status" value="1"/>
</dbReference>
<evidence type="ECO:0000313" key="4">
    <source>
        <dbReference type="Proteomes" id="UP000603545"/>
    </source>
</evidence>
<dbReference type="PROSITE" id="PS50164">
    <property type="entry name" value="GIY_YIG"/>
    <property type="match status" value="1"/>
</dbReference>
<comment type="caution">
    <text evidence="3">The sequence shown here is derived from an EMBL/GenBank/DDBJ whole genome shotgun (WGS) entry which is preliminary data.</text>
</comment>
<comment type="similarity">
    <text evidence="1">Belongs to the UPF0213 family.</text>
</comment>
<organism evidence="3 4">
    <name type="scientific">Candidatus Desulfaltia bathyphila</name>
    <dbReference type="NCBI Taxonomy" id="2841697"/>
    <lineage>
        <taxon>Bacteria</taxon>
        <taxon>Pseudomonadati</taxon>
        <taxon>Thermodesulfobacteriota</taxon>
        <taxon>Desulfobacteria</taxon>
        <taxon>Desulfobacterales</taxon>
        <taxon>Desulfobacterales incertae sedis</taxon>
        <taxon>Candidatus Desulfaltia</taxon>
    </lineage>
</organism>
<dbReference type="SUPFAM" id="SSF82771">
    <property type="entry name" value="GIY-YIG endonuclease"/>
    <property type="match status" value="1"/>
</dbReference>
<accession>A0A8J6N4W7</accession>
<name>A0A8J6N4W7_9BACT</name>
<dbReference type="InterPro" id="IPR035901">
    <property type="entry name" value="GIY-YIG_endonuc_sf"/>
</dbReference>
<evidence type="ECO:0000313" key="3">
    <source>
        <dbReference type="EMBL" id="MBC8199388.1"/>
    </source>
</evidence>
<protein>
    <submittedName>
        <fullName evidence="3">GIY-YIG nuclease family protein</fullName>
    </submittedName>
</protein>
<dbReference type="PANTHER" id="PTHR34477">
    <property type="entry name" value="UPF0213 PROTEIN YHBQ"/>
    <property type="match status" value="1"/>
</dbReference>
<evidence type="ECO:0000259" key="2">
    <source>
        <dbReference type="PROSITE" id="PS50164"/>
    </source>
</evidence>
<dbReference type="InterPro" id="IPR000305">
    <property type="entry name" value="GIY-YIG_endonuc"/>
</dbReference>
<sequence length="80" mass="9347">MYYVYMLHSIPNPNQTYIGFTKNLKTRLASHNSGQSSHTAKFKPWELITYLAFSNRSKALSFEKYLKSHSGKAFANKRLW</sequence>
<feature type="domain" description="GIY-YIG" evidence="2">
    <location>
        <begin position="1"/>
        <end position="80"/>
    </location>
</feature>
<gene>
    <name evidence="3" type="ORF">H8E80_04990</name>
</gene>
<dbReference type="Pfam" id="PF01541">
    <property type="entry name" value="GIY-YIG"/>
    <property type="match status" value="1"/>
</dbReference>